<dbReference type="AlphaFoldDB" id="A0A0R1VJ62"/>
<name>A0A0R1VJ62_9LACO</name>
<dbReference type="eggNOG" id="ENOG50309H6">
    <property type="taxonomic scope" value="Bacteria"/>
</dbReference>
<dbReference type="PATRIC" id="fig|1423767.3.peg.19"/>
<dbReference type="EMBL" id="AZFU01000008">
    <property type="protein sequence ID" value="KRM05872.1"/>
    <property type="molecule type" value="Genomic_DNA"/>
</dbReference>
<gene>
    <name evidence="1" type="ORF">FC59_GL000016</name>
</gene>
<sequence length="257" mass="30201">MQKRDLIYEDFMEDRAIKMFKDDDLNYSVYVQVFTTDNLPFSPITGDKKHIFFDYDKAATDGVVISGVCGKEFNQATQRYEVTDHTYVVGKTVKQSLPEDRVLRLMKKAAHYIILELNKPVIMSTMKCRPHILNDLDRYTKLITDESVDLDDLSKETGIAKDILENYRKDPDLLKHASHDEIQELVAKYFDVFFNRNEIERFRFMMIKIIGAYLKENKGTAVAYNPAYELYRMCQEGDWHGLAKMEEIWRVMYASHE</sequence>
<dbReference type="Proteomes" id="UP000051307">
    <property type="component" value="Unassembled WGS sequence"/>
</dbReference>
<comment type="caution">
    <text evidence="1">The sequence shown here is derived from an EMBL/GenBank/DDBJ whole genome shotgun (WGS) entry which is preliminary data.</text>
</comment>
<dbReference type="RefSeq" id="WP_025015507.1">
    <property type="nucleotide sequence ID" value="NZ_AZFU01000008.1"/>
</dbReference>
<organism evidence="1 2">
    <name type="scientific">Lactobacillus kitasatonis DSM 16761 = JCM 1039</name>
    <dbReference type="NCBI Taxonomy" id="1423767"/>
    <lineage>
        <taxon>Bacteria</taxon>
        <taxon>Bacillati</taxon>
        <taxon>Bacillota</taxon>
        <taxon>Bacilli</taxon>
        <taxon>Lactobacillales</taxon>
        <taxon>Lactobacillaceae</taxon>
        <taxon>Lactobacillus</taxon>
    </lineage>
</organism>
<dbReference type="OrthoDB" id="2327048at2"/>
<protein>
    <submittedName>
        <fullName evidence="1">Uncharacterized protein</fullName>
    </submittedName>
</protein>
<evidence type="ECO:0000313" key="1">
    <source>
        <dbReference type="EMBL" id="KRM05872.1"/>
    </source>
</evidence>
<proteinExistence type="predicted"/>
<accession>A0A0R1VJ62</accession>
<evidence type="ECO:0000313" key="2">
    <source>
        <dbReference type="Proteomes" id="UP000051307"/>
    </source>
</evidence>
<reference evidence="1 2" key="1">
    <citation type="journal article" date="2015" name="Genome Announc.">
        <title>Expanding the biotechnology potential of lactobacilli through comparative genomics of 213 strains and associated genera.</title>
        <authorList>
            <person name="Sun Z."/>
            <person name="Harris H.M."/>
            <person name="McCann A."/>
            <person name="Guo C."/>
            <person name="Argimon S."/>
            <person name="Zhang W."/>
            <person name="Yang X."/>
            <person name="Jeffery I.B."/>
            <person name="Cooney J.C."/>
            <person name="Kagawa T.F."/>
            <person name="Liu W."/>
            <person name="Song Y."/>
            <person name="Salvetti E."/>
            <person name="Wrobel A."/>
            <person name="Rasinkangas P."/>
            <person name="Parkhill J."/>
            <person name="Rea M.C."/>
            <person name="O'Sullivan O."/>
            <person name="Ritari J."/>
            <person name="Douillard F.P."/>
            <person name="Paul Ross R."/>
            <person name="Yang R."/>
            <person name="Briner A.E."/>
            <person name="Felis G.E."/>
            <person name="de Vos W.M."/>
            <person name="Barrangou R."/>
            <person name="Klaenhammer T.R."/>
            <person name="Caufield P.W."/>
            <person name="Cui Y."/>
            <person name="Zhang H."/>
            <person name="O'Toole P.W."/>
        </authorList>
    </citation>
    <scope>NUCLEOTIDE SEQUENCE [LARGE SCALE GENOMIC DNA]</scope>
    <source>
        <strain evidence="1 2">DSM 16761</strain>
    </source>
</reference>